<dbReference type="AlphaFoldDB" id="A0A7V9W070"/>
<proteinExistence type="predicted"/>
<sequence>MTGAMADKKMALLWLKIAVVYLVVGVLYGIVMAASHQYVFRSVHAHINLLGWASLALAGLMYHLYPVAARSLLGRLHFYLHNGGLPVLLVCLHFYAGGMRQLEPVVALASVIVGLGILAFAVNVMMNMKVALPAGGIDSV</sequence>
<feature type="transmembrane region" description="Helical" evidence="1">
    <location>
        <begin position="102"/>
        <end position="122"/>
    </location>
</feature>
<evidence type="ECO:0000313" key="2">
    <source>
        <dbReference type="EMBL" id="MBA2778527.1"/>
    </source>
</evidence>
<keyword evidence="1" id="KW-0812">Transmembrane</keyword>
<dbReference type="Proteomes" id="UP000518091">
    <property type="component" value="Unassembled WGS sequence"/>
</dbReference>
<organism evidence="2 3">
    <name type="scientific">Billgrantia kenyensis</name>
    <dbReference type="NCBI Taxonomy" id="321266"/>
    <lineage>
        <taxon>Bacteria</taxon>
        <taxon>Pseudomonadati</taxon>
        <taxon>Pseudomonadota</taxon>
        <taxon>Gammaproteobacteria</taxon>
        <taxon>Oceanospirillales</taxon>
        <taxon>Halomonadaceae</taxon>
        <taxon>Billgrantia</taxon>
    </lineage>
</organism>
<dbReference type="InterPro" id="IPR036927">
    <property type="entry name" value="Cyt_c_oxase-like_su1_sf"/>
</dbReference>
<comment type="caution">
    <text evidence="2">The sequence shown here is derived from an EMBL/GenBank/DDBJ whole genome shotgun (WGS) entry which is preliminary data.</text>
</comment>
<feature type="transmembrane region" description="Helical" evidence="1">
    <location>
        <begin position="76"/>
        <end position="96"/>
    </location>
</feature>
<evidence type="ECO:0000313" key="3">
    <source>
        <dbReference type="Proteomes" id="UP000518091"/>
    </source>
</evidence>
<gene>
    <name evidence="2" type="ORF">H1D44_06395</name>
</gene>
<name>A0A7V9W070_9GAMM</name>
<dbReference type="EMBL" id="JACEFT010000005">
    <property type="protein sequence ID" value="MBA2778527.1"/>
    <property type="molecule type" value="Genomic_DNA"/>
</dbReference>
<keyword evidence="1" id="KW-0472">Membrane</keyword>
<dbReference type="Gene3D" id="1.20.210.10">
    <property type="entry name" value="Cytochrome c oxidase-like, subunit I domain"/>
    <property type="match status" value="1"/>
</dbReference>
<accession>A0A7V9W070</accession>
<feature type="transmembrane region" description="Helical" evidence="1">
    <location>
        <begin position="43"/>
        <end position="64"/>
    </location>
</feature>
<feature type="transmembrane region" description="Helical" evidence="1">
    <location>
        <begin position="12"/>
        <end position="31"/>
    </location>
</feature>
<keyword evidence="1" id="KW-1133">Transmembrane helix</keyword>
<protein>
    <submittedName>
        <fullName evidence="2">Cytochrome-c oxidase</fullName>
    </submittedName>
</protein>
<evidence type="ECO:0000256" key="1">
    <source>
        <dbReference type="SAM" id="Phobius"/>
    </source>
</evidence>
<dbReference type="RefSeq" id="WP_181514013.1">
    <property type="nucleotide sequence ID" value="NZ_JABFUB010000005.1"/>
</dbReference>
<dbReference type="SUPFAM" id="SSF81442">
    <property type="entry name" value="Cytochrome c oxidase subunit I-like"/>
    <property type="match status" value="1"/>
</dbReference>
<reference evidence="2 3" key="1">
    <citation type="submission" date="2020-07" db="EMBL/GenBank/DDBJ databases">
        <title>Identification of Halomonas strains.</title>
        <authorList>
            <person name="Xiao Z."/>
            <person name="Shen J."/>
        </authorList>
    </citation>
    <scope>NUCLEOTIDE SEQUENCE [LARGE SCALE GENOMIC DNA]</scope>
    <source>
        <strain evidence="2 3">DSM 17331</strain>
    </source>
</reference>